<dbReference type="GO" id="GO:0006260">
    <property type="term" value="P:DNA replication"/>
    <property type="evidence" value="ECO:0007669"/>
    <property type="project" value="InterPro"/>
</dbReference>
<evidence type="ECO:0000259" key="1">
    <source>
        <dbReference type="Pfam" id="PF07733"/>
    </source>
</evidence>
<dbReference type="InterPro" id="IPR011708">
    <property type="entry name" value="DNA_pol3_alpha_NTPase_dom"/>
</dbReference>
<dbReference type="EMBL" id="BARV01011968">
    <property type="protein sequence ID" value="GAI14215.1"/>
    <property type="molecule type" value="Genomic_DNA"/>
</dbReference>
<dbReference type="Gene3D" id="3.20.20.140">
    <property type="entry name" value="Metal-dependent hydrolases"/>
    <property type="match status" value="1"/>
</dbReference>
<proteinExistence type="predicted"/>
<sequence length="208" mass="23815">MAGDFFYLKSPEEMEQLFSDLPQAIENTQRVADMCQLELDFTKLHLPKVTPPEGRTTDDFLAELCWQGLEKRYSELTPQVKKRLSYELEVIQKTRFADYFLVVWDITSFTRSQGIHFGVRGSAAASLALYSLGITNIDPLAYELVFERFLNVERVELPDIDLDFQDDRRDEVLTYVNQKYGTNHVAQIITFGTMGARAALRDTGRALG</sequence>
<reference evidence="2" key="1">
    <citation type="journal article" date="2014" name="Front. Microbiol.">
        <title>High frequency of phylogenetically diverse reductive dehalogenase-homologous genes in deep subseafloor sedimentary metagenomes.</title>
        <authorList>
            <person name="Kawai M."/>
            <person name="Futagami T."/>
            <person name="Toyoda A."/>
            <person name="Takaki Y."/>
            <person name="Nishi S."/>
            <person name="Hori S."/>
            <person name="Arai W."/>
            <person name="Tsubouchi T."/>
            <person name="Morono Y."/>
            <person name="Uchiyama I."/>
            <person name="Ito T."/>
            <person name="Fujiyama A."/>
            <person name="Inagaki F."/>
            <person name="Takami H."/>
        </authorList>
    </citation>
    <scope>NUCLEOTIDE SEQUENCE</scope>
    <source>
        <strain evidence="2">Expedition CK06-06</strain>
    </source>
</reference>
<comment type="caution">
    <text evidence="2">The sequence shown here is derived from an EMBL/GenBank/DDBJ whole genome shotgun (WGS) entry which is preliminary data.</text>
</comment>
<feature type="non-terminal residue" evidence="2">
    <location>
        <position position="208"/>
    </location>
</feature>
<protein>
    <recommendedName>
        <fullName evidence="1">Bacterial DNA polymerase III alpha subunit NTPase domain-containing protein</fullName>
    </recommendedName>
</protein>
<gene>
    <name evidence="2" type="ORF">S06H3_22400</name>
</gene>
<dbReference type="Pfam" id="PF07733">
    <property type="entry name" value="DNA_pol3_alpha"/>
    <property type="match status" value="1"/>
</dbReference>
<dbReference type="PANTHER" id="PTHR32294:SF0">
    <property type="entry name" value="DNA POLYMERASE III SUBUNIT ALPHA"/>
    <property type="match status" value="1"/>
</dbReference>
<dbReference type="InterPro" id="IPR004805">
    <property type="entry name" value="DnaE2/DnaE/PolC"/>
</dbReference>
<name>X1MHM8_9ZZZZ</name>
<feature type="domain" description="Bacterial DNA polymerase III alpha subunit NTPase" evidence="1">
    <location>
        <begin position="60"/>
        <end position="208"/>
    </location>
</feature>
<organism evidence="2">
    <name type="scientific">marine sediment metagenome</name>
    <dbReference type="NCBI Taxonomy" id="412755"/>
    <lineage>
        <taxon>unclassified sequences</taxon>
        <taxon>metagenomes</taxon>
        <taxon>ecological metagenomes</taxon>
    </lineage>
</organism>
<dbReference type="AlphaFoldDB" id="X1MHM8"/>
<accession>X1MHM8</accession>
<dbReference type="GO" id="GO:0008408">
    <property type="term" value="F:3'-5' exonuclease activity"/>
    <property type="evidence" value="ECO:0007669"/>
    <property type="project" value="InterPro"/>
</dbReference>
<dbReference type="PANTHER" id="PTHR32294">
    <property type="entry name" value="DNA POLYMERASE III SUBUNIT ALPHA"/>
    <property type="match status" value="1"/>
</dbReference>
<evidence type="ECO:0000313" key="2">
    <source>
        <dbReference type="EMBL" id="GAI14215.1"/>
    </source>
</evidence>